<feature type="region of interest" description="Disordered" evidence="1">
    <location>
        <begin position="1"/>
        <end position="50"/>
    </location>
</feature>
<dbReference type="GO" id="GO:0000724">
    <property type="term" value="P:double-strand break repair via homologous recombination"/>
    <property type="evidence" value="ECO:0007669"/>
    <property type="project" value="TreeGrafter"/>
</dbReference>
<dbReference type="GO" id="GO:0043130">
    <property type="term" value="F:ubiquitin binding"/>
    <property type="evidence" value="ECO:0007669"/>
    <property type="project" value="TreeGrafter"/>
</dbReference>
<keyword evidence="2" id="KW-0812">Transmembrane</keyword>
<evidence type="ECO:0000256" key="2">
    <source>
        <dbReference type="SAM" id="Phobius"/>
    </source>
</evidence>
<sequence>MSDSSHSSDYDEFGNPVDRRQFSSEDSGISSRHSFDGSRDSSGNPRKKKKKKKTALDYVDEVTSLPIQLLLVLMVSIFILYPGLIYASFSIFACLPVDDSTSTTTYPTLQMSAWAHGYWVRNMDQPCYHGQHQRYWLPLGVASVLVFCVGPPLGSLIVVLRNRNKLDELNTLMMFGFLYKRYRSSYYFWETMIQMQTTFLVLVDVFGRTVTAFQQSLTLALVLLVISVVNMVVAPLQHRIMTILEFLSLITLAMTVCLGLFFVDVPGAALQSDSMGSNVVGVMVVLLNVGFVTFVLYTTFKTALPKLQTFARRDWKRSRLRFARRTQRWIKRNLTQRIHHSKVFVSRVATEGSWSIKTMSKSFSRSLSGGFGGYGFGSESMMTNSFQDDEGRQIEEEGRKGSSFLSRWWKKE</sequence>
<reference evidence="3" key="1">
    <citation type="submission" date="2021-01" db="EMBL/GenBank/DDBJ databases">
        <authorList>
            <person name="Corre E."/>
            <person name="Pelletier E."/>
            <person name="Niang G."/>
            <person name="Scheremetjew M."/>
            <person name="Finn R."/>
            <person name="Kale V."/>
            <person name="Holt S."/>
            <person name="Cochrane G."/>
            <person name="Meng A."/>
            <person name="Brown T."/>
            <person name="Cohen L."/>
        </authorList>
    </citation>
    <scope>NUCLEOTIDE SEQUENCE</scope>
    <source>
        <strain evidence="3">SAG 63-3</strain>
    </source>
</reference>
<name>A0A7S0ULI1_9CHLO</name>
<feature type="transmembrane region" description="Helical" evidence="2">
    <location>
        <begin position="135"/>
        <end position="160"/>
    </location>
</feature>
<dbReference type="AlphaFoldDB" id="A0A7S0ULI1"/>
<feature type="transmembrane region" description="Helical" evidence="2">
    <location>
        <begin position="212"/>
        <end position="236"/>
    </location>
</feature>
<evidence type="ECO:0000256" key="1">
    <source>
        <dbReference type="SAM" id="MobiDB-lite"/>
    </source>
</evidence>
<gene>
    <name evidence="3" type="ORF">PPAR00522_LOCUS19</name>
</gene>
<feature type="transmembrane region" description="Helical" evidence="2">
    <location>
        <begin position="243"/>
        <end position="263"/>
    </location>
</feature>
<dbReference type="EMBL" id="HBFM01000041">
    <property type="protein sequence ID" value="CAD8763636.1"/>
    <property type="molecule type" value="Transcribed_RNA"/>
</dbReference>
<feature type="region of interest" description="Disordered" evidence="1">
    <location>
        <begin position="386"/>
        <end position="412"/>
    </location>
</feature>
<feature type="compositionally biased region" description="Basic and acidic residues" evidence="1">
    <location>
        <begin position="389"/>
        <end position="400"/>
    </location>
</feature>
<feature type="transmembrane region" description="Helical" evidence="2">
    <location>
        <begin position="275"/>
        <end position="297"/>
    </location>
</feature>
<proteinExistence type="predicted"/>
<accession>A0A7S0ULI1</accession>
<keyword evidence="2" id="KW-0472">Membrane</keyword>
<dbReference type="PANTHER" id="PTHR19862:SF14">
    <property type="entry name" value="WD REPEAT-CONTAINING PROTEIN 48"/>
    <property type="match status" value="1"/>
</dbReference>
<evidence type="ECO:0000313" key="3">
    <source>
        <dbReference type="EMBL" id="CAD8763636.1"/>
    </source>
</evidence>
<keyword evidence="2" id="KW-1133">Transmembrane helix</keyword>
<feature type="transmembrane region" description="Helical" evidence="2">
    <location>
        <begin position="186"/>
        <end position="206"/>
    </location>
</feature>
<dbReference type="PANTHER" id="PTHR19862">
    <property type="entry name" value="WD REPEAT-CONTAINING PROTEIN 48"/>
    <property type="match status" value="1"/>
</dbReference>
<organism evidence="3">
    <name type="scientific">Polytomella parva</name>
    <dbReference type="NCBI Taxonomy" id="51329"/>
    <lineage>
        <taxon>Eukaryota</taxon>
        <taxon>Viridiplantae</taxon>
        <taxon>Chlorophyta</taxon>
        <taxon>core chlorophytes</taxon>
        <taxon>Chlorophyceae</taxon>
        <taxon>CS clade</taxon>
        <taxon>Chlamydomonadales</taxon>
        <taxon>Chlamydomonadaceae</taxon>
        <taxon>Polytomella</taxon>
    </lineage>
</organism>
<protein>
    <recommendedName>
        <fullName evidence="4">TRP C-terminal domain-containing protein</fullName>
    </recommendedName>
</protein>
<dbReference type="InterPro" id="IPR051246">
    <property type="entry name" value="WDR48"/>
</dbReference>
<evidence type="ECO:0008006" key="4">
    <source>
        <dbReference type="Google" id="ProtNLM"/>
    </source>
</evidence>
<feature type="transmembrane region" description="Helical" evidence="2">
    <location>
        <begin position="69"/>
        <end position="93"/>
    </location>
</feature>